<keyword evidence="6" id="KW-0677">Repeat</keyword>
<dbReference type="SUPFAM" id="SSF53756">
    <property type="entry name" value="UDP-Glycosyltransferase/glycogen phosphorylase"/>
    <property type="match status" value="1"/>
</dbReference>
<dbReference type="PROSITE" id="PS50293">
    <property type="entry name" value="TPR_REGION"/>
    <property type="match status" value="1"/>
</dbReference>
<dbReference type="AlphaFoldDB" id="A0A916XMC2"/>
<dbReference type="SUPFAM" id="SSF48452">
    <property type="entry name" value="TPR-like"/>
    <property type="match status" value="1"/>
</dbReference>
<name>A0A916XMC2_9BURK</name>
<dbReference type="Proteomes" id="UP000637423">
    <property type="component" value="Unassembled WGS sequence"/>
</dbReference>
<accession>A0A916XMC2</accession>
<comment type="caution">
    <text evidence="11">The sequence shown here is derived from an EMBL/GenBank/DDBJ whole genome shotgun (WGS) entry which is preliminary data.</text>
</comment>
<feature type="domain" description="O-GlcNAc transferase C-terminal" evidence="10">
    <location>
        <begin position="425"/>
        <end position="610"/>
    </location>
</feature>
<dbReference type="PANTHER" id="PTHR44998:SF1">
    <property type="entry name" value="UDP-N-ACETYLGLUCOSAMINE--PEPTIDE N-ACETYLGLUCOSAMINYLTRANSFERASE 110 KDA SUBUNIT"/>
    <property type="match status" value="1"/>
</dbReference>
<keyword evidence="4" id="KW-0328">Glycosyltransferase</keyword>
<organism evidence="11 12">
    <name type="scientific">Undibacterium terreum</name>
    <dbReference type="NCBI Taxonomy" id="1224302"/>
    <lineage>
        <taxon>Bacteria</taxon>
        <taxon>Pseudomonadati</taxon>
        <taxon>Pseudomonadota</taxon>
        <taxon>Betaproteobacteria</taxon>
        <taxon>Burkholderiales</taxon>
        <taxon>Oxalobacteraceae</taxon>
        <taxon>Undibacterium</taxon>
    </lineage>
</organism>
<dbReference type="EC" id="2.4.1.255" evidence="3"/>
<protein>
    <recommendedName>
        <fullName evidence="3">protein O-GlcNAc transferase</fullName>
        <ecNumber evidence="3">2.4.1.255</ecNumber>
    </recommendedName>
</protein>
<dbReference type="Gene3D" id="3.40.50.2000">
    <property type="entry name" value="Glycogen Phosphorylase B"/>
    <property type="match status" value="2"/>
</dbReference>
<dbReference type="InterPro" id="IPR019734">
    <property type="entry name" value="TPR_rpt"/>
</dbReference>
<gene>
    <name evidence="11" type="ORF">GCM10011396_34110</name>
</gene>
<comment type="similarity">
    <text evidence="2">Belongs to the glycosyltransferase 41 family. O-GlcNAc transferase subfamily.</text>
</comment>
<evidence type="ECO:0000256" key="9">
    <source>
        <dbReference type="SAM" id="MobiDB-lite"/>
    </source>
</evidence>
<keyword evidence="7 8" id="KW-0802">TPR repeat</keyword>
<dbReference type="PROSITE" id="PS50005">
    <property type="entry name" value="TPR"/>
    <property type="match status" value="3"/>
</dbReference>
<feature type="domain" description="O-GlcNAc transferase C-terminal" evidence="10">
    <location>
        <begin position="247"/>
        <end position="412"/>
    </location>
</feature>
<evidence type="ECO:0000259" key="10">
    <source>
        <dbReference type="Pfam" id="PF13844"/>
    </source>
</evidence>
<evidence type="ECO:0000256" key="8">
    <source>
        <dbReference type="PROSITE-ProRule" id="PRU00339"/>
    </source>
</evidence>
<keyword evidence="12" id="KW-1185">Reference proteome</keyword>
<dbReference type="Pfam" id="PF13844">
    <property type="entry name" value="Glyco_transf_41"/>
    <property type="match status" value="2"/>
</dbReference>
<feature type="repeat" description="TPR" evidence="8">
    <location>
        <begin position="106"/>
        <end position="139"/>
    </location>
</feature>
<dbReference type="RefSeq" id="WP_188567291.1">
    <property type="nucleotide sequence ID" value="NZ_BMED01000003.1"/>
</dbReference>
<sequence length="908" mass="101512">MANAAAFKKKGDDCFDAGDLRGAETNYGQAIAADPGNAAAYNNLGLVLMQQRRFDEAESSVKKAVELNPRLFDAFYILGMIAHEQGKLREAVGYLINATEIKSDFSEAFNYAGNLLLELGDRTQAEAAYRSAVSTNPNNAQSLYNLAGVIQEQGRRGEAIGYYRRALALSPTFNTARLNMVHQLQQLCDWQDIDSNTALVRQYVREAPFDQDGRDSPFAFLALPGTTAYEQKMCAERWTKGSYRLLAVQGAQLGFRYDWPANPRIKIGYLSADFHMHATAVLMAEIFELHDKQRFHVTAYSYGPDDQSEMRSRLQGAFDEFVHVGNESLVDTAKRIHADHIDILVDLKGYTGDTRSGILALRPAPVQVNYLGYPGTMGADFVDYLIADRFIIPNDSRQFYTEKVMYLPDSYQPNDRTRPRPDAPSRSSQQLPAGEMVFCCFNQTYKISPGMFDVWCKLLDAVPGSVLWLLSNTSVVEENLKQEASKRGVDSGRLIFAPRVKMDEHLARLQCADLFLDTIPYNAHTTCSEALWMGLPVVTCAGESFASRVAGSLLTTLGVPELVTYTLEEYFALALELATDAEKRAGIRQKINAGRSASPLFDSEKFTRNLEAVYDAMLVDHKESKGYFQIVIVSPANYAHSQAFEEVAQTLQHGLSRLAIHATISRNAYSRNGRNIILGSNLLTPDEIAWIPAGSIIYNLEQIYQGSPWLTPNLIEILGKFEIWDYSPRNVETIRALVPGSRVKYVPVGYVKELTRIQAAQQEDIDVLFYGSVNERRQNILNELASRGVKVKAVFGVYGEERDALIGRAKLILNMRLYESDIFEIVRVSYLLANQKTVVSECSDSTDIEPDMRNAVALTPYSRIADTCLELLKDAEKRRSIAEQGFKIMAARPEEAYLRSALDLPLNS</sequence>
<dbReference type="Gene3D" id="3.40.50.11380">
    <property type="match status" value="1"/>
</dbReference>
<reference evidence="11" key="2">
    <citation type="submission" date="2020-09" db="EMBL/GenBank/DDBJ databases">
        <authorList>
            <person name="Sun Q."/>
            <person name="Zhou Y."/>
        </authorList>
    </citation>
    <scope>NUCLEOTIDE SEQUENCE</scope>
    <source>
        <strain evidence="11">CGMCC 1.10998</strain>
    </source>
</reference>
<evidence type="ECO:0000313" key="11">
    <source>
        <dbReference type="EMBL" id="GGC83915.1"/>
    </source>
</evidence>
<dbReference type="Gene3D" id="1.25.40.10">
    <property type="entry name" value="Tetratricopeptide repeat domain"/>
    <property type="match status" value="3"/>
</dbReference>
<evidence type="ECO:0000256" key="5">
    <source>
        <dbReference type="ARBA" id="ARBA00022679"/>
    </source>
</evidence>
<dbReference type="EMBL" id="BMED01000003">
    <property type="protein sequence ID" value="GGC83915.1"/>
    <property type="molecule type" value="Genomic_DNA"/>
</dbReference>
<feature type="repeat" description="TPR" evidence="8">
    <location>
        <begin position="38"/>
        <end position="71"/>
    </location>
</feature>
<dbReference type="Pfam" id="PF13432">
    <property type="entry name" value="TPR_16"/>
    <property type="match status" value="2"/>
</dbReference>
<evidence type="ECO:0000256" key="2">
    <source>
        <dbReference type="ARBA" id="ARBA00005386"/>
    </source>
</evidence>
<reference evidence="11" key="1">
    <citation type="journal article" date="2014" name="Int. J. Syst. Evol. Microbiol.">
        <title>Complete genome sequence of Corynebacterium casei LMG S-19264T (=DSM 44701T), isolated from a smear-ripened cheese.</title>
        <authorList>
            <consortium name="US DOE Joint Genome Institute (JGI-PGF)"/>
            <person name="Walter F."/>
            <person name="Albersmeier A."/>
            <person name="Kalinowski J."/>
            <person name="Ruckert C."/>
        </authorList>
    </citation>
    <scope>NUCLEOTIDE SEQUENCE</scope>
    <source>
        <strain evidence="11">CGMCC 1.10998</strain>
    </source>
</reference>
<dbReference type="SMART" id="SM00028">
    <property type="entry name" value="TPR"/>
    <property type="match status" value="5"/>
</dbReference>
<evidence type="ECO:0000256" key="6">
    <source>
        <dbReference type="ARBA" id="ARBA00022737"/>
    </source>
</evidence>
<feature type="region of interest" description="Disordered" evidence="9">
    <location>
        <begin position="410"/>
        <end position="429"/>
    </location>
</feature>
<evidence type="ECO:0000256" key="3">
    <source>
        <dbReference type="ARBA" id="ARBA00011970"/>
    </source>
</evidence>
<dbReference type="InterPro" id="IPR011990">
    <property type="entry name" value="TPR-like_helical_dom_sf"/>
</dbReference>
<evidence type="ECO:0000256" key="4">
    <source>
        <dbReference type="ARBA" id="ARBA00022676"/>
    </source>
</evidence>
<dbReference type="InterPro" id="IPR029489">
    <property type="entry name" value="OGT/SEC/SPY_C"/>
</dbReference>
<evidence type="ECO:0000256" key="1">
    <source>
        <dbReference type="ARBA" id="ARBA00004922"/>
    </source>
</evidence>
<evidence type="ECO:0000256" key="7">
    <source>
        <dbReference type="ARBA" id="ARBA00022803"/>
    </source>
</evidence>
<comment type="pathway">
    <text evidence="1">Protein modification; protein glycosylation.</text>
</comment>
<dbReference type="GO" id="GO:0097363">
    <property type="term" value="F:protein O-acetylglucosaminyltransferase activity"/>
    <property type="evidence" value="ECO:0007669"/>
    <property type="project" value="UniProtKB-EC"/>
</dbReference>
<dbReference type="PANTHER" id="PTHR44998">
    <property type="match status" value="1"/>
</dbReference>
<feature type="repeat" description="TPR" evidence="8">
    <location>
        <begin position="140"/>
        <end position="173"/>
    </location>
</feature>
<proteinExistence type="inferred from homology"/>
<evidence type="ECO:0000313" key="12">
    <source>
        <dbReference type="Proteomes" id="UP000637423"/>
    </source>
</evidence>
<keyword evidence="5" id="KW-0808">Transferase</keyword>